<dbReference type="GO" id="GO:0005737">
    <property type="term" value="C:cytoplasm"/>
    <property type="evidence" value="ECO:0007669"/>
    <property type="project" value="TreeGrafter"/>
</dbReference>
<dbReference type="Gene3D" id="1.25.40.10">
    <property type="entry name" value="Tetratricopeptide repeat domain"/>
    <property type="match status" value="1"/>
</dbReference>
<evidence type="ECO:0000256" key="1">
    <source>
        <dbReference type="ARBA" id="ARBA00022741"/>
    </source>
</evidence>
<dbReference type="Gene3D" id="3.40.50.300">
    <property type="entry name" value="P-loop containing nucleotide triphosphate hydrolases"/>
    <property type="match status" value="1"/>
</dbReference>
<feature type="region of interest" description="Disordered" evidence="3">
    <location>
        <begin position="436"/>
        <end position="459"/>
    </location>
</feature>
<evidence type="ECO:0000259" key="4">
    <source>
        <dbReference type="PROSITE" id="PS50043"/>
    </source>
</evidence>
<keyword evidence="6" id="KW-1185">Reference proteome</keyword>
<dbReference type="Gene3D" id="1.10.10.10">
    <property type="entry name" value="Winged helix-like DNA-binding domain superfamily/Winged helix DNA-binding domain"/>
    <property type="match status" value="1"/>
</dbReference>
<evidence type="ECO:0000313" key="5">
    <source>
        <dbReference type="EMBL" id="SEN44323.1"/>
    </source>
</evidence>
<dbReference type="STRING" id="310780.SAMN05216267_1005140"/>
<dbReference type="GO" id="GO:0005524">
    <property type="term" value="F:ATP binding"/>
    <property type="evidence" value="ECO:0007669"/>
    <property type="project" value="UniProtKB-KW"/>
</dbReference>
<evidence type="ECO:0000256" key="2">
    <source>
        <dbReference type="ARBA" id="ARBA00022840"/>
    </source>
</evidence>
<evidence type="ECO:0000256" key="3">
    <source>
        <dbReference type="SAM" id="MobiDB-lite"/>
    </source>
</evidence>
<dbReference type="InterPro" id="IPR016032">
    <property type="entry name" value="Sig_transdc_resp-reg_C-effctor"/>
</dbReference>
<dbReference type="OrthoDB" id="3178131at2"/>
<sequence>MTTSAPLIGRAAERGELAAAFAKAASGQAHVVLITGEAGIGKTRLAEELGTMARAAGGRLHLRTGESVPLSGTTLAYGPFAAALRDRVEWLFADDLPGDPTAARQRLFERMLALLGELSARSPLVLVLEDLHWADASTRELLAFLAVRLRRQRVLLVATLREEDLVPDARRWLAELVRCPRVSRLRLTGLSDTELAALVRGQLPDVGHAAADDDVAAAVAAAEGNPLYAQELLRAGRHWPPVSISEVVLARVGCVARPVREVLDQMSVADGGMSHDLLAATVPLSERSLLASLRQAVTHRLLTATGDGYALPHGLIRQILYADLLPGERRRLHRRYAGALAERKDSDPACVARQWYLADCPDRAAESALTAARLAVAARAHPEADRLYALVVELAPWLAERGPAVWEEAARAASWAGEPGRACAYMETALAVADRADGSPGADGQHGGDGADGADGTLGPVSVVGAVQGASAGAVGPAGPVRHAAARPLTGNPAPQDRLARAAERARLLERLGRYRRETGDLRGALEATEEAVRLLDGHAPSALQARVLAATGCSLMLLGRPAEAMPPTERALDVARSVGAPAEHAHALTTLGVILAQNGDLGAGLDALRTARGMALRSGAVEDVLRSATNHMYVLCTAGRFTEACEVARDGRDAAAELGAPPSLTAVLDFNTAAVLVATGKWDEADLLLTGLAGQAALHDRRFLDLLRLELAVARGEDVRVAELAAGFGTAPDDPRLLAPLHACLAEQALGQGRQAAAARHLLRGLAAIEGGSMAEDEIRLLACGTRLVADLALLPQAARPCDLPPGWAAAAGTFAGRARGTAESRGNEPVVAAYGALAAAEHARRHGSDDRATWRAVADAWRAAQHPYREAYARLREAETAARSGRREQAGRALAACEGLAGPLSAAPLLLLARQVAARGRLTPQPDRPEPAAAVHARFDLTERETQVLALISDGNSNRQIARSLFISDRTVAVHVSHILDKLGVRNRTEAALVHAAARTRRVADPDALPRT</sequence>
<dbReference type="PROSITE" id="PS00622">
    <property type="entry name" value="HTH_LUXR_1"/>
    <property type="match status" value="1"/>
</dbReference>
<dbReference type="AlphaFoldDB" id="A0A1H8GK40"/>
<dbReference type="PROSITE" id="PS50043">
    <property type="entry name" value="HTH_LUXR_2"/>
    <property type="match status" value="1"/>
</dbReference>
<dbReference type="InterPro" id="IPR036388">
    <property type="entry name" value="WH-like_DNA-bd_sf"/>
</dbReference>
<dbReference type="SUPFAM" id="SSF48452">
    <property type="entry name" value="TPR-like"/>
    <property type="match status" value="1"/>
</dbReference>
<dbReference type="InterPro" id="IPR011990">
    <property type="entry name" value="TPR-like_helical_dom_sf"/>
</dbReference>
<reference evidence="5 6" key="1">
    <citation type="submission" date="2016-10" db="EMBL/GenBank/DDBJ databases">
        <authorList>
            <person name="de Groot N.N."/>
        </authorList>
    </citation>
    <scope>NUCLEOTIDE SEQUENCE [LARGE SCALE GENOMIC DNA]</scope>
    <source>
        <strain evidence="5 6">CGMCC 4.2026</strain>
    </source>
</reference>
<evidence type="ECO:0000313" key="6">
    <source>
        <dbReference type="Proteomes" id="UP000181951"/>
    </source>
</evidence>
<dbReference type="GO" id="GO:0003677">
    <property type="term" value="F:DNA binding"/>
    <property type="evidence" value="ECO:0007669"/>
    <property type="project" value="InterPro"/>
</dbReference>
<gene>
    <name evidence="5" type="ORF">SAMN05216267_1005140</name>
</gene>
<dbReference type="InterPro" id="IPR041664">
    <property type="entry name" value="AAA_16"/>
</dbReference>
<dbReference type="Proteomes" id="UP000181951">
    <property type="component" value="Unassembled WGS sequence"/>
</dbReference>
<dbReference type="SMART" id="SM00421">
    <property type="entry name" value="HTH_LUXR"/>
    <property type="match status" value="1"/>
</dbReference>
<accession>A0A1H8GK40</accession>
<dbReference type="CDD" id="cd06170">
    <property type="entry name" value="LuxR_C_like"/>
    <property type="match status" value="1"/>
</dbReference>
<keyword evidence="2" id="KW-0067">ATP-binding</keyword>
<dbReference type="SUPFAM" id="SSF52540">
    <property type="entry name" value="P-loop containing nucleoside triphosphate hydrolases"/>
    <property type="match status" value="1"/>
</dbReference>
<dbReference type="RefSeq" id="WP_075016412.1">
    <property type="nucleotide sequence ID" value="NZ_FODD01000005.1"/>
</dbReference>
<dbReference type="InterPro" id="IPR000792">
    <property type="entry name" value="Tscrpt_reg_LuxR_C"/>
</dbReference>
<name>A0A1H8GK40_9ACTN</name>
<dbReference type="InterPro" id="IPR027417">
    <property type="entry name" value="P-loop_NTPase"/>
</dbReference>
<dbReference type="PRINTS" id="PR00038">
    <property type="entry name" value="HTHLUXR"/>
</dbReference>
<dbReference type="GO" id="GO:0006355">
    <property type="term" value="P:regulation of DNA-templated transcription"/>
    <property type="evidence" value="ECO:0007669"/>
    <property type="project" value="InterPro"/>
</dbReference>
<dbReference type="SUPFAM" id="SSF46894">
    <property type="entry name" value="C-terminal effector domain of the bipartite response regulators"/>
    <property type="match status" value="1"/>
</dbReference>
<dbReference type="Pfam" id="PF00196">
    <property type="entry name" value="GerE"/>
    <property type="match status" value="1"/>
</dbReference>
<proteinExistence type="predicted"/>
<dbReference type="Pfam" id="PF13191">
    <property type="entry name" value="AAA_16"/>
    <property type="match status" value="1"/>
</dbReference>
<keyword evidence="1" id="KW-0547">Nucleotide-binding</keyword>
<dbReference type="EMBL" id="FODD01000005">
    <property type="protein sequence ID" value="SEN44323.1"/>
    <property type="molecule type" value="Genomic_DNA"/>
</dbReference>
<dbReference type="GO" id="GO:0004016">
    <property type="term" value="F:adenylate cyclase activity"/>
    <property type="evidence" value="ECO:0007669"/>
    <property type="project" value="TreeGrafter"/>
</dbReference>
<dbReference type="PANTHER" id="PTHR16305">
    <property type="entry name" value="TESTICULAR SOLUBLE ADENYLYL CYCLASE"/>
    <property type="match status" value="1"/>
</dbReference>
<feature type="compositionally biased region" description="Gly residues" evidence="3">
    <location>
        <begin position="444"/>
        <end position="453"/>
    </location>
</feature>
<organism evidence="5 6">
    <name type="scientific">Actinacidiphila rubida</name>
    <dbReference type="NCBI Taxonomy" id="310780"/>
    <lineage>
        <taxon>Bacteria</taxon>
        <taxon>Bacillati</taxon>
        <taxon>Actinomycetota</taxon>
        <taxon>Actinomycetes</taxon>
        <taxon>Kitasatosporales</taxon>
        <taxon>Streptomycetaceae</taxon>
        <taxon>Actinacidiphila</taxon>
    </lineage>
</organism>
<dbReference type="PANTHER" id="PTHR16305:SF35">
    <property type="entry name" value="TRANSCRIPTIONAL ACTIVATOR DOMAIN"/>
    <property type="match status" value="1"/>
</dbReference>
<feature type="domain" description="HTH luxR-type" evidence="4">
    <location>
        <begin position="936"/>
        <end position="1001"/>
    </location>
</feature>
<protein>
    <submittedName>
        <fullName evidence="5">Regulatory protein, luxR family</fullName>
    </submittedName>
</protein>